<keyword evidence="6" id="KW-0479">Metal-binding</keyword>
<dbReference type="RefSeq" id="XP_012941045.1">
    <property type="nucleotide sequence ID" value="XM_013085591.2"/>
</dbReference>
<keyword evidence="6" id="KW-0539">Nucleus</keyword>
<dbReference type="Pfam" id="PF22912">
    <property type="entry name" value="zf-DPOE"/>
    <property type="match status" value="1"/>
</dbReference>
<feature type="domain" description="DNA polymerase-epsilon zinc finger" evidence="7">
    <location>
        <begin position="179"/>
        <end position="234"/>
    </location>
</feature>
<dbReference type="InterPro" id="IPR029703">
    <property type="entry name" value="POL2"/>
</dbReference>
<dbReference type="InterPro" id="IPR054475">
    <property type="entry name" value="Znf-DPOE"/>
</dbReference>
<accession>A0ABM1A573</accession>
<keyword evidence="4 6" id="KW-0239">DNA-directed DNA polymerase</keyword>
<evidence type="ECO:0000313" key="8">
    <source>
        <dbReference type="Proteomes" id="UP000694888"/>
    </source>
</evidence>
<keyword evidence="6" id="KW-0411">Iron-sulfur</keyword>
<protein>
    <recommendedName>
        <fullName evidence="6">DNA polymerase epsilon catalytic subunit</fullName>
        <ecNumber evidence="6">2.7.7.7</ecNumber>
    </recommendedName>
</protein>
<comment type="function">
    <text evidence="6">DNA polymerase II participates in chromosomal DNA replication.</text>
</comment>
<comment type="subcellular location">
    <subcellularLocation>
        <location evidence="6">Nucleus</location>
    </subcellularLocation>
</comment>
<dbReference type="Pfam" id="PF23250">
    <property type="entry name" value="zf_DPOE_2"/>
    <property type="match status" value="1"/>
</dbReference>
<evidence type="ECO:0000256" key="1">
    <source>
        <dbReference type="ARBA" id="ARBA00022679"/>
    </source>
</evidence>
<evidence type="ECO:0000313" key="9">
    <source>
        <dbReference type="RefSeq" id="XP_012941045.1"/>
    </source>
</evidence>
<sequence length="249" mass="27645">MDVTSLPSIVSFSQNLVQDELSQHMFALTEKMKKKLPVSHGRADGQTDIFPQLPGSHLPLSNPALEFVKTVCQVLGLDSNVSIQMKKLKRDLLKLIGVGEFSSQAVFDNPCLSFVLPEMICKSCNQIRDLDLCRDVNVEVTAEGTAKWACPQCQTDYDSGEIEQLLVDSLQRKSMAYVLQDLACRKCAGVKEANMPLHCSCAGEFRLTYDLTDFGKQLVTLQGIARHYKMELLSDMIDLIAQSNPGLEL</sequence>
<keyword evidence="3 6" id="KW-0235">DNA replication</keyword>
<keyword evidence="6" id="KW-0862">Zinc</keyword>
<comment type="cofactor">
    <cofactor evidence="6">
        <name>[4Fe-4S] cluster</name>
        <dbReference type="ChEBI" id="CHEBI:49883"/>
    </cofactor>
</comment>
<evidence type="ECO:0000259" key="7">
    <source>
        <dbReference type="Pfam" id="PF22912"/>
    </source>
</evidence>
<dbReference type="Proteomes" id="UP000694888">
    <property type="component" value="Unplaced"/>
</dbReference>
<evidence type="ECO:0000256" key="6">
    <source>
        <dbReference type="RuleBase" id="RU365029"/>
    </source>
</evidence>
<evidence type="ECO:0000256" key="3">
    <source>
        <dbReference type="ARBA" id="ARBA00022705"/>
    </source>
</evidence>
<keyword evidence="1 6" id="KW-0808">Transferase</keyword>
<reference evidence="9" key="1">
    <citation type="submission" date="2025-08" db="UniProtKB">
        <authorList>
            <consortium name="RefSeq"/>
        </authorList>
    </citation>
    <scope>IDENTIFICATION</scope>
</reference>
<name>A0ABM1A573_APLCA</name>
<keyword evidence="6" id="KW-0408">Iron</keyword>
<dbReference type="EC" id="2.7.7.7" evidence="6"/>
<organism evidence="8 9">
    <name type="scientific">Aplysia californica</name>
    <name type="common">California sea hare</name>
    <dbReference type="NCBI Taxonomy" id="6500"/>
    <lineage>
        <taxon>Eukaryota</taxon>
        <taxon>Metazoa</taxon>
        <taxon>Spiralia</taxon>
        <taxon>Lophotrochozoa</taxon>
        <taxon>Mollusca</taxon>
        <taxon>Gastropoda</taxon>
        <taxon>Heterobranchia</taxon>
        <taxon>Euthyneura</taxon>
        <taxon>Tectipleura</taxon>
        <taxon>Aplysiida</taxon>
        <taxon>Aplysioidea</taxon>
        <taxon>Aplysiidae</taxon>
        <taxon>Aplysia</taxon>
    </lineage>
</organism>
<keyword evidence="5 6" id="KW-0238">DNA-binding</keyword>
<keyword evidence="6" id="KW-0863">Zinc-finger</keyword>
<evidence type="ECO:0000256" key="2">
    <source>
        <dbReference type="ARBA" id="ARBA00022695"/>
    </source>
</evidence>
<dbReference type="GeneID" id="106012496"/>
<keyword evidence="8" id="KW-1185">Reference proteome</keyword>
<comment type="catalytic activity">
    <reaction evidence="6">
        <text>DNA(n) + a 2'-deoxyribonucleoside 5'-triphosphate = DNA(n+1) + diphosphate</text>
        <dbReference type="Rhea" id="RHEA:22508"/>
        <dbReference type="Rhea" id="RHEA-COMP:17339"/>
        <dbReference type="Rhea" id="RHEA-COMP:17340"/>
        <dbReference type="ChEBI" id="CHEBI:33019"/>
        <dbReference type="ChEBI" id="CHEBI:61560"/>
        <dbReference type="ChEBI" id="CHEBI:173112"/>
        <dbReference type="EC" id="2.7.7.7"/>
    </reaction>
</comment>
<dbReference type="PANTHER" id="PTHR10670">
    <property type="entry name" value="DNA POLYMERASE EPSILON CATALYTIC SUBUNIT A"/>
    <property type="match status" value="1"/>
</dbReference>
<dbReference type="PANTHER" id="PTHR10670:SF0">
    <property type="entry name" value="DNA POLYMERASE EPSILON CATALYTIC SUBUNIT A"/>
    <property type="match status" value="1"/>
</dbReference>
<evidence type="ECO:0000256" key="4">
    <source>
        <dbReference type="ARBA" id="ARBA00022932"/>
    </source>
</evidence>
<proteinExistence type="inferred from homology"/>
<comment type="similarity">
    <text evidence="6">Belongs to the DNA polymerase type-B family.</text>
</comment>
<gene>
    <name evidence="9" type="primary">LOC106012496</name>
</gene>
<evidence type="ECO:0000256" key="5">
    <source>
        <dbReference type="ARBA" id="ARBA00023125"/>
    </source>
</evidence>
<keyword evidence="2 6" id="KW-0548">Nucleotidyltransferase</keyword>
<keyword evidence="6" id="KW-0004">4Fe-4S</keyword>